<dbReference type="PANTHER" id="PTHR10891">
    <property type="entry name" value="EF-HAND CALCIUM-BINDING DOMAIN CONTAINING PROTEIN"/>
    <property type="match status" value="1"/>
</dbReference>
<dbReference type="FunFam" id="1.10.238.10:FF:000089">
    <property type="entry name" value="calmodulin-like protein 3"/>
    <property type="match status" value="1"/>
</dbReference>
<dbReference type="GO" id="GO:0005509">
    <property type="term" value="F:calcium ion binding"/>
    <property type="evidence" value="ECO:0007669"/>
    <property type="project" value="InterPro"/>
</dbReference>
<dbReference type="FunFam" id="1.10.238.10:FF:000003">
    <property type="entry name" value="Calmodulin A"/>
    <property type="match status" value="1"/>
</dbReference>
<feature type="domain" description="EF-hand" evidence="4">
    <location>
        <begin position="278"/>
        <end position="313"/>
    </location>
</feature>
<dbReference type="InterPro" id="IPR018247">
    <property type="entry name" value="EF_Hand_1_Ca_BS"/>
</dbReference>
<dbReference type="InterPro" id="IPR002048">
    <property type="entry name" value="EF_hand_dom"/>
</dbReference>
<keyword evidence="6" id="KW-1185">Reference proteome</keyword>
<dbReference type="SUPFAM" id="SSF47473">
    <property type="entry name" value="EF-hand"/>
    <property type="match status" value="1"/>
</dbReference>
<dbReference type="InterPro" id="IPR011992">
    <property type="entry name" value="EF-hand-dom_pair"/>
</dbReference>
<organism evidence="5 6">
    <name type="scientific">Marchantia polymorpha subsp. ruderalis</name>
    <dbReference type="NCBI Taxonomy" id="1480154"/>
    <lineage>
        <taxon>Eukaryota</taxon>
        <taxon>Viridiplantae</taxon>
        <taxon>Streptophyta</taxon>
        <taxon>Embryophyta</taxon>
        <taxon>Marchantiophyta</taxon>
        <taxon>Marchantiopsida</taxon>
        <taxon>Marchantiidae</taxon>
        <taxon>Marchantiales</taxon>
        <taxon>Marchantiaceae</taxon>
        <taxon>Marchantia</taxon>
    </lineage>
</organism>
<reference evidence="5" key="1">
    <citation type="submission" date="2016-03" db="EMBL/GenBank/DDBJ databases">
        <title>Mechanisms controlling the formation of the plant cell surface in tip-growing cells are functionally conserved among land plants.</title>
        <authorList>
            <person name="Honkanen S."/>
            <person name="Jones V.A."/>
            <person name="Morieri G."/>
            <person name="Champion C."/>
            <person name="Hetherington A.J."/>
            <person name="Kelly S."/>
            <person name="Saint-Marcoux D."/>
            <person name="Proust H."/>
            <person name="Prescott H."/>
            <person name="Dolan L."/>
        </authorList>
    </citation>
    <scope>NUCLEOTIDE SEQUENCE [LARGE SCALE GENOMIC DNA]</scope>
    <source>
        <tissue evidence="5">Whole gametophyte</tissue>
    </source>
</reference>
<feature type="domain" description="EF-hand" evidence="4">
    <location>
        <begin position="193"/>
        <end position="228"/>
    </location>
</feature>
<evidence type="ECO:0000313" key="5">
    <source>
        <dbReference type="EMBL" id="OAE23398.1"/>
    </source>
</evidence>
<dbReference type="InterPro" id="IPR039647">
    <property type="entry name" value="EF_hand_pair_protein_CML-like"/>
</dbReference>
<evidence type="ECO:0000259" key="4">
    <source>
        <dbReference type="PROSITE" id="PS50222"/>
    </source>
</evidence>
<dbReference type="Gene3D" id="1.10.238.10">
    <property type="entry name" value="EF-hand"/>
    <property type="match status" value="2"/>
</dbReference>
<gene>
    <name evidence="5" type="ORF">AXG93_1660s1570</name>
</gene>
<dbReference type="PROSITE" id="PS50222">
    <property type="entry name" value="EF_HAND_2"/>
    <property type="match status" value="4"/>
</dbReference>
<dbReference type="Proteomes" id="UP000077202">
    <property type="component" value="Unassembled WGS sequence"/>
</dbReference>
<feature type="domain" description="EF-hand" evidence="4">
    <location>
        <begin position="316"/>
        <end position="351"/>
    </location>
</feature>
<dbReference type="SMART" id="SM00054">
    <property type="entry name" value="EFh"/>
    <property type="match status" value="4"/>
</dbReference>
<evidence type="ECO:0000313" key="6">
    <source>
        <dbReference type="Proteomes" id="UP000077202"/>
    </source>
</evidence>
<dbReference type="Pfam" id="PF13499">
    <property type="entry name" value="EF-hand_7"/>
    <property type="match status" value="2"/>
</dbReference>
<sequence length="352" mass="37842">MGTAGSSTAEERANVTDVVDETLPTCPCRKPKTILRLCQLNGNCRASPGAAASQPLPHRLLMKLPSASLESGEGALTAWGLSAGRCGGIGLCVAVDAIERFFVAYHKAMMGPAIASWRTGSSENVQVLRKAESAALSVEAGQLQSVGPAFIPETSSDDVTARGVNFHSDGGICDTSSSSEGQKGFDAKSIPPLENMELKRVFQKFDENQDDMICAGDLRRYMSRLGLEVSEEEAVEMLKTVDHDGDGKVGFEEFCTLYRSLDEGGDGPGKLEVADADEDEESLLEAFKVFDKNNDGYITCQELQSVLLALGLQEGQSLRSCERMIQGVDLDGNGEVDIMEFRQMMSSDILMS</sequence>
<evidence type="ECO:0000256" key="3">
    <source>
        <dbReference type="ARBA" id="ARBA00022837"/>
    </source>
</evidence>
<proteinExistence type="predicted"/>
<name>A0A176VR77_MARPO</name>
<dbReference type="AlphaFoldDB" id="A0A176VR77"/>
<feature type="domain" description="EF-hand" evidence="4">
    <location>
        <begin position="229"/>
        <end position="264"/>
    </location>
</feature>
<accession>A0A176VR77</accession>
<keyword evidence="3" id="KW-0106">Calcium</keyword>
<evidence type="ECO:0000256" key="1">
    <source>
        <dbReference type="ARBA" id="ARBA00022723"/>
    </source>
</evidence>
<dbReference type="PROSITE" id="PS00018">
    <property type="entry name" value="EF_HAND_1"/>
    <property type="match status" value="4"/>
</dbReference>
<comment type="caution">
    <text evidence="5">The sequence shown here is derived from an EMBL/GenBank/DDBJ whole genome shotgun (WGS) entry which is preliminary data.</text>
</comment>
<dbReference type="CDD" id="cd00051">
    <property type="entry name" value="EFh"/>
    <property type="match status" value="2"/>
</dbReference>
<evidence type="ECO:0000256" key="2">
    <source>
        <dbReference type="ARBA" id="ARBA00022737"/>
    </source>
</evidence>
<keyword evidence="2" id="KW-0677">Repeat</keyword>
<dbReference type="EMBL" id="LVLJ01002842">
    <property type="protein sequence ID" value="OAE23398.1"/>
    <property type="molecule type" value="Genomic_DNA"/>
</dbReference>
<protein>
    <recommendedName>
        <fullName evidence="4">EF-hand domain-containing protein</fullName>
    </recommendedName>
</protein>
<keyword evidence="1" id="KW-0479">Metal-binding</keyword>